<accession>A0A6J4N9I6</accession>
<evidence type="ECO:0000313" key="2">
    <source>
        <dbReference type="EMBL" id="CAA9382030.1"/>
    </source>
</evidence>
<sequence>GGGPGRRHLRLRVRGVLRDGPVEGLLPHEEAQGGRARARGETWPVEFLLLEPCRRPRPARRDRRPPEPGHGGQRCL</sequence>
<organism evidence="2">
    <name type="scientific">uncultured Rubrobacteraceae bacterium</name>
    <dbReference type="NCBI Taxonomy" id="349277"/>
    <lineage>
        <taxon>Bacteria</taxon>
        <taxon>Bacillati</taxon>
        <taxon>Actinomycetota</taxon>
        <taxon>Rubrobacteria</taxon>
        <taxon>Rubrobacterales</taxon>
        <taxon>Rubrobacteraceae</taxon>
        <taxon>environmental samples</taxon>
    </lineage>
</organism>
<feature type="non-terminal residue" evidence="2">
    <location>
        <position position="76"/>
    </location>
</feature>
<dbReference type="EMBL" id="CADCUW010000004">
    <property type="protein sequence ID" value="CAA9382030.1"/>
    <property type="molecule type" value="Genomic_DNA"/>
</dbReference>
<name>A0A6J4N9I6_9ACTN</name>
<proteinExistence type="predicted"/>
<evidence type="ECO:0000256" key="1">
    <source>
        <dbReference type="SAM" id="MobiDB-lite"/>
    </source>
</evidence>
<reference evidence="2" key="1">
    <citation type="submission" date="2020-02" db="EMBL/GenBank/DDBJ databases">
        <authorList>
            <person name="Meier V. D."/>
        </authorList>
    </citation>
    <scope>NUCLEOTIDE SEQUENCE</scope>
    <source>
        <strain evidence="2">AVDCRST_MAG01</strain>
    </source>
</reference>
<gene>
    <name evidence="2" type="ORF">AVDCRST_MAG01-01-40</name>
</gene>
<feature type="region of interest" description="Disordered" evidence="1">
    <location>
        <begin position="54"/>
        <end position="76"/>
    </location>
</feature>
<feature type="non-terminal residue" evidence="2">
    <location>
        <position position="1"/>
    </location>
</feature>
<protein>
    <submittedName>
        <fullName evidence="2">Uncharacterized protein</fullName>
    </submittedName>
</protein>
<dbReference type="AlphaFoldDB" id="A0A6J4N9I6"/>